<reference evidence="1 2" key="2">
    <citation type="journal article" date="2018" name="Hortic Res">
        <title>Improved Brassica rapa reference genome by single-molecule sequencing and chromosome conformation capture technologies.</title>
        <authorList>
            <person name="Zhang L."/>
            <person name="Cai X."/>
            <person name="Wu J."/>
            <person name="Liu M."/>
            <person name="Grob S."/>
            <person name="Cheng F."/>
            <person name="Liang J."/>
            <person name="Cai C."/>
            <person name="Liu Z."/>
            <person name="Liu B."/>
            <person name="Wang F."/>
            <person name="Li S."/>
            <person name="Liu F."/>
            <person name="Li X."/>
            <person name="Cheng L."/>
            <person name="Yang W."/>
            <person name="Li M.H."/>
            <person name="Grossniklaus U."/>
            <person name="Zheng H."/>
            <person name="Wang X."/>
        </authorList>
    </citation>
    <scope>NUCLEOTIDE SEQUENCE [LARGE SCALE GENOMIC DNA]</scope>
    <source>
        <strain evidence="1 2">cv. Chiifu-401-42</strain>
    </source>
</reference>
<keyword evidence="2" id="KW-1185">Reference proteome</keyword>
<dbReference type="EnsemblPlants" id="Bra032419.1">
    <property type="protein sequence ID" value="Bra032419.1-P"/>
    <property type="gene ID" value="Bra032419"/>
</dbReference>
<dbReference type="InterPro" id="IPR038837">
    <property type="entry name" value="tRNA_ligase_1"/>
</dbReference>
<dbReference type="AlphaFoldDB" id="M4EUD7"/>
<dbReference type="InParanoid" id="M4EUD7"/>
<evidence type="ECO:0000313" key="2">
    <source>
        <dbReference type="Proteomes" id="UP000011750"/>
    </source>
</evidence>
<sequence length="331" mass="37454">MVYAGRILPKSRSHRPEFRSIWLCFRSVNRTVNRKKKPFKSDDAVLIRIRKKNGMCISMELVTAVLGDHGQRPLDDYGFFVDINLFKSNKGRDPIALKSNDNAVKDASENSGQQGKDGLADNVANLMIKLKFLTYKLRTFLVRNGLSILFKEGPAAYKAYYLRSANIKRKCGNKQLSSSIYLSEAEPFLEQYVKRSSKNQVLIGSAGNLVRSEDFLALVDGYLDEEGDLVKKEEVTPATPEPAVKEAVYEGLIVFFPGKYWPKVADERRKKPQSIMLADKNAPNEDVWRRIEDVCRRTRTSAVPVVPDSEGTESNPYSLDALAVFMFRVLQ</sequence>
<proteinExistence type="predicted"/>
<dbReference type="Gramene" id="Bra032419.1">
    <property type="protein sequence ID" value="Bra032419.1-P"/>
    <property type="gene ID" value="Bra032419"/>
</dbReference>
<reference evidence="1 2" key="1">
    <citation type="journal article" date="2011" name="Nat. Genet.">
        <title>The genome of the mesopolyploid crop species Brassica rapa.</title>
        <authorList>
            <consortium name="Brassica rapa Genome Sequencing Project Consortium"/>
            <person name="Wang X."/>
            <person name="Wang H."/>
            <person name="Wang J."/>
            <person name="Sun R."/>
            <person name="Wu J."/>
            <person name="Liu S."/>
            <person name="Bai Y."/>
            <person name="Mun J.H."/>
            <person name="Bancroft I."/>
            <person name="Cheng F."/>
            <person name="Huang S."/>
            <person name="Li X."/>
            <person name="Hua W."/>
            <person name="Wang J."/>
            <person name="Wang X."/>
            <person name="Freeling M."/>
            <person name="Pires J.C."/>
            <person name="Paterson A.H."/>
            <person name="Chalhoub B."/>
            <person name="Wang B."/>
            <person name="Hayward A."/>
            <person name="Sharpe A.G."/>
            <person name="Park B.S."/>
            <person name="Weisshaar B."/>
            <person name="Liu B."/>
            <person name="Li B."/>
            <person name="Liu B."/>
            <person name="Tong C."/>
            <person name="Song C."/>
            <person name="Duran C."/>
            <person name="Peng C."/>
            <person name="Geng C."/>
            <person name="Koh C."/>
            <person name="Lin C."/>
            <person name="Edwards D."/>
            <person name="Mu D."/>
            <person name="Shen D."/>
            <person name="Soumpourou E."/>
            <person name="Li F."/>
            <person name="Fraser F."/>
            <person name="Conant G."/>
            <person name="Lassalle G."/>
            <person name="King G.J."/>
            <person name="Bonnema G."/>
            <person name="Tang H."/>
            <person name="Wang H."/>
            <person name="Belcram H."/>
            <person name="Zhou H."/>
            <person name="Hirakawa H."/>
            <person name="Abe H."/>
            <person name="Guo H."/>
            <person name="Wang H."/>
            <person name="Jin H."/>
            <person name="Parkin I.A."/>
            <person name="Batley J."/>
            <person name="Kim J.S."/>
            <person name="Just J."/>
            <person name="Li J."/>
            <person name="Xu J."/>
            <person name="Deng J."/>
            <person name="Kim J.A."/>
            <person name="Li J."/>
            <person name="Yu J."/>
            <person name="Meng J."/>
            <person name="Wang J."/>
            <person name="Min J."/>
            <person name="Poulain J."/>
            <person name="Wang J."/>
            <person name="Hatakeyama K."/>
            <person name="Wu K."/>
            <person name="Wang L."/>
            <person name="Fang L."/>
            <person name="Trick M."/>
            <person name="Links M.G."/>
            <person name="Zhao M."/>
            <person name="Jin M."/>
            <person name="Ramchiary N."/>
            <person name="Drou N."/>
            <person name="Berkman P.J."/>
            <person name="Cai Q."/>
            <person name="Huang Q."/>
            <person name="Li R."/>
            <person name="Tabata S."/>
            <person name="Cheng S."/>
            <person name="Zhang S."/>
            <person name="Zhang S."/>
            <person name="Huang S."/>
            <person name="Sato S."/>
            <person name="Sun S."/>
            <person name="Kwon S.J."/>
            <person name="Choi S.R."/>
            <person name="Lee T.H."/>
            <person name="Fan W."/>
            <person name="Zhao X."/>
            <person name="Tan X."/>
            <person name="Xu X."/>
            <person name="Wang Y."/>
            <person name="Qiu Y."/>
            <person name="Yin Y."/>
            <person name="Li Y."/>
            <person name="Du Y."/>
            <person name="Liao Y."/>
            <person name="Lim Y."/>
            <person name="Narusaka Y."/>
            <person name="Wang Y."/>
            <person name="Wang Z."/>
            <person name="Li Z."/>
            <person name="Wang Z."/>
            <person name="Xiong Z."/>
            <person name="Zhang Z."/>
        </authorList>
    </citation>
    <scope>NUCLEOTIDE SEQUENCE [LARGE SCALE GENOMIC DNA]</scope>
    <source>
        <strain evidence="1 2">cv. Chiifu-401-42</strain>
    </source>
</reference>
<accession>M4EUD7</accession>
<name>M4EUD7_BRACM</name>
<dbReference type="PANTHER" id="PTHR35460:SF1">
    <property type="entry name" value="TRNA LIGASE 1"/>
    <property type="match status" value="1"/>
</dbReference>
<organism evidence="1 2">
    <name type="scientific">Brassica campestris</name>
    <name type="common">Field mustard</name>
    <dbReference type="NCBI Taxonomy" id="3711"/>
    <lineage>
        <taxon>Eukaryota</taxon>
        <taxon>Viridiplantae</taxon>
        <taxon>Streptophyta</taxon>
        <taxon>Embryophyta</taxon>
        <taxon>Tracheophyta</taxon>
        <taxon>Spermatophyta</taxon>
        <taxon>Magnoliopsida</taxon>
        <taxon>eudicotyledons</taxon>
        <taxon>Gunneridae</taxon>
        <taxon>Pentapetalae</taxon>
        <taxon>rosids</taxon>
        <taxon>malvids</taxon>
        <taxon>Brassicales</taxon>
        <taxon>Brassicaceae</taxon>
        <taxon>Brassiceae</taxon>
        <taxon>Brassica</taxon>
    </lineage>
</organism>
<dbReference type="Proteomes" id="UP000011750">
    <property type="component" value="Chromosome A09"/>
</dbReference>
<dbReference type="GO" id="GO:0006388">
    <property type="term" value="P:tRNA splicing, via endonucleolytic cleavage and ligation"/>
    <property type="evidence" value="ECO:0007669"/>
    <property type="project" value="InterPro"/>
</dbReference>
<reference evidence="1" key="3">
    <citation type="submission" date="2023-03" db="UniProtKB">
        <authorList>
            <consortium name="EnsemblPlants"/>
        </authorList>
    </citation>
    <scope>IDENTIFICATION</scope>
    <source>
        <strain evidence="1">cv. Chiifu-401-42</strain>
    </source>
</reference>
<dbReference type="STRING" id="51351.M4EUD7"/>
<dbReference type="PANTHER" id="PTHR35460">
    <property type="entry name" value="TRNA LIGASE 1"/>
    <property type="match status" value="1"/>
</dbReference>
<protein>
    <submittedName>
        <fullName evidence="1">Uncharacterized protein</fullName>
    </submittedName>
</protein>
<dbReference type="HOGENOM" id="CLU_840333_0_0_1"/>
<evidence type="ECO:0000313" key="1">
    <source>
        <dbReference type="EnsemblPlants" id="Bra032419.1-P"/>
    </source>
</evidence>
<dbReference type="eggNOG" id="ENOG502QSM5">
    <property type="taxonomic scope" value="Eukaryota"/>
</dbReference>
<dbReference type="GO" id="GO:0003972">
    <property type="term" value="F:RNA ligase (ATP) activity"/>
    <property type="evidence" value="ECO:0007669"/>
    <property type="project" value="InterPro"/>
</dbReference>